<evidence type="ECO:0000313" key="4">
    <source>
        <dbReference type="Proteomes" id="UP001209540"/>
    </source>
</evidence>
<evidence type="ECO:0000259" key="2">
    <source>
        <dbReference type="Pfam" id="PF00487"/>
    </source>
</evidence>
<feature type="transmembrane region" description="Helical" evidence="1">
    <location>
        <begin position="186"/>
        <end position="206"/>
    </location>
</feature>
<comment type="caution">
    <text evidence="3">The sequence shown here is derived from an EMBL/GenBank/DDBJ whole genome shotgun (WGS) entry which is preliminary data.</text>
</comment>
<evidence type="ECO:0000256" key="1">
    <source>
        <dbReference type="SAM" id="Phobius"/>
    </source>
</evidence>
<keyword evidence="1" id="KW-0812">Transmembrane</keyword>
<gene>
    <name evidence="3" type="ORF">BDA99DRAFT_581810</name>
</gene>
<dbReference type="InterPro" id="IPR012171">
    <property type="entry name" value="Fatty_acid_desaturase"/>
</dbReference>
<keyword evidence="1" id="KW-1133">Transmembrane helix</keyword>
<feature type="transmembrane region" description="Helical" evidence="1">
    <location>
        <begin position="52"/>
        <end position="70"/>
    </location>
</feature>
<keyword evidence="4" id="KW-1185">Reference proteome</keyword>
<dbReference type="Pfam" id="PF00487">
    <property type="entry name" value="FA_desaturase"/>
    <property type="match status" value="1"/>
</dbReference>
<feature type="domain" description="Fatty acid desaturase" evidence="2">
    <location>
        <begin position="82"/>
        <end position="350"/>
    </location>
</feature>
<feature type="transmembrane region" description="Helical" evidence="1">
    <location>
        <begin position="82"/>
        <end position="102"/>
    </location>
</feature>
<organism evidence="3 4">
    <name type="scientific">Phascolomyces articulosus</name>
    <dbReference type="NCBI Taxonomy" id="60185"/>
    <lineage>
        <taxon>Eukaryota</taxon>
        <taxon>Fungi</taxon>
        <taxon>Fungi incertae sedis</taxon>
        <taxon>Mucoromycota</taxon>
        <taxon>Mucoromycotina</taxon>
        <taxon>Mucoromycetes</taxon>
        <taxon>Mucorales</taxon>
        <taxon>Lichtheimiaceae</taxon>
        <taxon>Phascolomyces</taxon>
    </lineage>
</organism>
<dbReference type="GO" id="GO:0006629">
    <property type="term" value="P:lipid metabolic process"/>
    <property type="evidence" value="ECO:0007669"/>
    <property type="project" value="InterPro"/>
</dbReference>
<dbReference type="EMBL" id="JAIXMP010000015">
    <property type="protein sequence ID" value="KAI9261511.1"/>
    <property type="molecule type" value="Genomic_DNA"/>
</dbReference>
<name>A0AAD5JZ90_9FUNG</name>
<accession>A0AAD5JZ90</accession>
<sequence>MEPSYEKESQKQSDIQEAIERKWDIPNFTMKEIREAIPAHCFHRDTFRPFTYLFHDLFIMGTLVYGASYIHTIPSAAIRIALWPLYWFAQGTVAVGLWFIAHECNHLAFSSSKIISHSVGLIVHSALLVPYHSFRITHSQHHKANGHMNKDTSHVPLTRSQRGLPKRELDPVSKDEHHNMFDETPIAMLWHMTFILTFGWALFLLFNLSGQDYSTDKNNKSTWISHFNPYCPLFKEKDFWQVTHSVIGVSVMIGILTWIVIPYLVMDIWIVVVTYLQHVHPEIPHYRGDVWNFQRGAALTIDRSYGLIVNHIQHHSGETHVVHHFFSTIPHYHAVEATKHIKRVLGKYYIFDDTPTITAFHRAWKQCRFVEDEGDVVFFKN</sequence>
<dbReference type="AlphaFoldDB" id="A0AAD5JZ90"/>
<keyword evidence="1" id="KW-0472">Membrane</keyword>
<proteinExistence type="predicted"/>
<dbReference type="InterPro" id="IPR005804">
    <property type="entry name" value="FA_desaturase_dom"/>
</dbReference>
<dbReference type="PANTHER" id="PTHR32100">
    <property type="entry name" value="OMEGA-6 FATTY ACID DESATURASE, CHLOROPLASTIC"/>
    <property type="match status" value="1"/>
</dbReference>
<protein>
    <submittedName>
        <fullName evidence="3">Delta-12 fatty acid desaturase</fullName>
    </submittedName>
</protein>
<dbReference type="CDD" id="cd03507">
    <property type="entry name" value="Delta12-FADS-like"/>
    <property type="match status" value="1"/>
</dbReference>
<dbReference type="GO" id="GO:0016491">
    <property type="term" value="F:oxidoreductase activity"/>
    <property type="evidence" value="ECO:0007669"/>
    <property type="project" value="InterPro"/>
</dbReference>
<evidence type="ECO:0000313" key="3">
    <source>
        <dbReference type="EMBL" id="KAI9261511.1"/>
    </source>
</evidence>
<dbReference type="Proteomes" id="UP001209540">
    <property type="component" value="Unassembled WGS sequence"/>
</dbReference>
<reference evidence="3" key="2">
    <citation type="submission" date="2023-02" db="EMBL/GenBank/DDBJ databases">
        <authorList>
            <consortium name="DOE Joint Genome Institute"/>
            <person name="Mondo S.J."/>
            <person name="Chang Y."/>
            <person name="Wang Y."/>
            <person name="Ahrendt S."/>
            <person name="Andreopoulos W."/>
            <person name="Barry K."/>
            <person name="Beard J."/>
            <person name="Benny G.L."/>
            <person name="Blankenship S."/>
            <person name="Bonito G."/>
            <person name="Cuomo C."/>
            <person name="Desiro A."/>
            <person name="Gervers K.A."/>
            <person name="Hundley H."/>
            <person name="Kuo A."/>
            <person name="LaButti K."/>
            <person name="Lang B.F."/>
            <person name="Lipzen A."/>
            <person name="O'Donnell K."/>
            <person name="Pangilinan J."/>
            <person name="Reynolds N."/>
            <person name="Sandor L."/>
            <person name="Smith M.W."/>
            <person name="Tsang A."/>
            <person name="Grigoriev I.V."/>
            <person name="Stajich J.E."/>
            <person name="Spatafora J.W."/>
        </authorList>
    </citation>
    <scope>NUCLEOTIDE SEQUENCE</scope>
    <source>
        <strain evidence="3">RSA 2281</strain>
    </source>
</reference>
<reference evidence="3" key="1">
    <citation type="journal article" date="2022" name="IScience">
        <title>Evolution of zygomycete secretomes and the origins of terrestrial fungal ecologies.</title>
        <authorList>
            <person name="Chang Y."/>
            <person name="Wang Y."/>
            <person name="Mondo S."/>
            <person name="Ahrendt S."/>
            <person name="Andreopoulos W."/>
            <person name="Barry K."/>
            <person name="Beard J."/>
            <person name="Benny G.L."/>
            <person name="Blankenship S."/>
            <person name="Bonito G."/>
            <person name="Cuomo C."/>
            <person name="Desiro A."/>
            <person name="Gervers K.A."/>
            <person name="Hundley H."/>
            <person name="Kuo A."/>
            <person name="LaButti K."/>
            <person name="Lang B.F."/>
            <person name="Lipzen A."/>
            <person name="O'Donnell K."/>
            <person name="Pangilinan J."/>
            <person name="Reynolds N."/>
            <person name="Sandor L."/>
            <person name="Smith M.E."/>
            <person name="Tsang A."/>
            <person name="Grigoriev I.V."/>
            <person name="Stajich J.E."/>
            <person name="Spatafora J.W."/>
        </authorList>
    </citation>
    <scope>NUCLEOTIDE SEQUENCE</scope>
    <source>
        <strain evidence="3">RSA 2281</strain>
    </source>
</reference>
<feature type="transmembrane region" description="Helical" evidence="1">
    <location>
        <begin position="242"/>
        <end position="265"/>
    </location>
</feature>